<name>A0A6A7ANE8_9PLEO</name>
<dbReference type="GO" id="GO:0003958">
    <property type="term" value="F:NADPH-hemoprotein reductase activity"/>
    <property type="evidence" value="ECO:0007669"/>
    <property type="project" value="TreeGrafter"/>
</dbReference>
<dbReference type="OrthoDB" id="1470350at2759"/>
<dbReference type="InterPro" id="IPR001709">
    <property type="entry name" value="Flavoprot_Pyr_Nucl_cyt_Rdtase"/>
</dbReference>
<dbReference type="InterPro" id="IPR039261">
    <property type="entry name" value="FNR_nucleotide-bd"/>
</dbReference>
<dbReference type="SUPFAM" id="SSF52343">
    <property type="entry name" value="Ferredoxin reductase-like, C-terminal NADP-linked domain"/>
    <property type="match status" value="1"/>
</dbReference>
<dbReference type="GO" id="GO:0050660">
    <property type="term" value="F:flavin adenine dinucleotide binding"/>
    <property type="evidence" value="ECO:0007669"/>
    <property type="project" value="TreeGrafter"/>
</dbReference>
<dbReference type="Proteomes" id="UP000799423">
    <property type="component" value="Unassembled WGS sequence"/>
</dbReference>
<evidence type="ECO:0000313" key="2">
    <source>
        <dbReference type="EMBL" id="KAF2844622.1"/>
    </source>
</evidence>
<accession>A0A6A7ANE8</accession>
<organism evidence="2 3">
    <name type="scientific">Plenodomus tracheiphilus IPT5</name>
    <dbReference type="NCBI Taxonomy" id="1408161"/>
    <lineage>
        <taxon>Eukaryota</taxon>
        <taxon>Fungi</taxon>
        <taxon>Dikarya</taxon>
        <taxon>Ascomycota</taxon>
        <taxon>Pezizomycotina</taxon>
        <taxon>Dothideomycetes</taxon>
        <taxon>Pleosporomycetidae</taxon>
        <taxon>Pleosporales</taxon>
        <taxon>Pleosporineae</taxon>
        <taxon>Leptosphaeriaceae</taxon>
        <taxon>Plenodomus</taxon>
    </lineage>
</organism>
<protein>
    <submittedName>
        <fullName evidence="2">Uncharacterized protein</fullName>
    </submittedName>
</protein>
<dbReference type="Gene3D" id="3.40.50.80">
    <property type="entry name" value="Nucleotide-binding domain of ferredoxin-NADP reductase (FNR) module"/>
    <property type="match status" value="1"/>
</dbReference>
<dbReference type="PANTHER" id="PTHR19384">
    <property type="entry name" value="NITRIC OXIDE SYNTHASE-RELATED"/>
    <property type="match status" value="1"/>
</dbReference>
<dbReference type="GO" id="GO:0010181">
    <property type="term" value="F:FMN binding"/>
    <property type="evidence" value="ECO:0007669"/>
    <property type="project" value="TreeGrafter"/>
</dbReference>
<dbReference type="EMBL" id="MU006370">
    <property type="protein sequence ID" value="KAF2844622.1"/>
    <property type="molecule type" value="Genomic_DNA"/>
</dbReference>
<evidence type="ECO:0000313" key="3">
    <source>
        <dbReference type="Proteomes" id="UP000799423"/>
    </source>
</evidence>
<dbReference type="GO" id="GO:0005829">
    <property type="term" value="C:cytosol"/>
    <property type="evidence" value="ECO:0007669"/>
    <property type="project" value="TreeGrafter"/>
</dbReference>
<dbReference type="PANTHER" id="PTHR19384:SF127">
    <property type="entry name" value="BIFUNCTIONAL CYTOCHROME P450_NADPH--P450 REDUCTASE"/>
    <property type="match status" value="1"/>
</dbReference>
<keyword evidence="3" id="KW-1185">Reference proteome</keyword>
<keyword evidence="1" id="KW-0285">Flavoprotein</keyword>
<reference evidence="2" key="1">
    <citation type="submission" date="2020-01" db="EMBL/GenBank/DDBJ databases">
        <authorList>
            <consortium name="DOE Joint Genome Institute"/>
            <person name="Haridas S."/>
            <person name="Albert R."/>
            <person name="Binder M."/>
            <person name="Bloem J."/>
            <person name="Labutti K."/>
            <person name="Salamov A."/>
            <person name="Andreopoulos B."/>
            <person name="Baker S.E."/>
            <person name="Barry K."/>
            <person name="Bills G."/>
            <person name="Bluhm B.H."/>
            <person name="Cannon C."/>
            <person name="Castanera R."/>
            <person name="Culley D.E."/>
            <person name="Daum C."/>
            <person name="Ezra D."/>
            <person name="Gonzalez J.B."/>
            <person name="Henrissat B."/>
            <person name="Kuo A."/>
            <person name="Liang C."/>
            <person name="Lipzen A."/>
            <person name="Lutzoni F."/>
            <person name="Magnuson J."/>
            <person name="Mondo S."/>
            <person name="Nolan M."/>
            <person name="Ohm R."/>
            <person name="Pangilinan J."/>
            <person name="Park H.-J."/>
            <person name="Ramirez L."/>
            <person name="Alfaro M."/>
            <person name="Sun H."/>
            <person name="Tritt A."/>
            <person name="Yoshinaga Y."/>
            <person name="Zwiers L.-H."/>
            <person name="Turgeon B.G."/>
            <person name="Goodwin S.B."/>
            <person name="Spatafora J.W."/>
            <person name="Crous P.W."/>
            <person name="Grigoriev I.V."/>
        </authorList>
    </citation>
    <scope>NUCLEOTIDE SEQUENCE</scope>
    <source>
        <strain evidence="2">IPT5</strain>
    </source>
</reference>
<dbReference type="PRINTS" id="PR00371">
    <property type="entry name" value="FPNCR"/>
</dbReference>
<gene>
    <name evidence="2" type="ORF">T440DRAFT_473256</name>
</gene>
<evidence type="ECO:0000256" key="1">
    <source>
        <dbReference type="ARBA" id="ARBA00022630"/>
    </source>
</evidence>
<dbReference type="AlphaFoldDB" id="A0A6A7ANE8"/>
<sequence length="84" mass="9330">MEDEISVAVETGVEAFHLPEDSENVLLVMIAKGTGLAPFSGFFRERAAQIAMGRVIAPAFLFYGFHAEDDCVCMRRQRRTPDGH</sequence>
<proteinExistence type="predicted"/>